<dbReference type="Proteomes" id="UP001596364">
    <property type="component" value="Unassembled WGS sequence"/>
</dbReference>
<reference evidence="3" key="1">
    <citation type="journal article" date="2019" name="Int. J. Syst. Evol. Microbiol.">
        <title>The Global Catalogue of Microorganisms (GCM) 10K type strain sequencing project: providing services to taxonomists for standard genome sequencing and annotation.</title>
        <authorList>
            <consortium name="The Broad Institute Genomics Platform"/>
            <consortium name="The Broad Institute Genome Sequencing Center for Infectious Disease"/>
            <person name="Wu L."/>
            <person name="Ma J."/>
        </authorList>
    </citation>
    <scope>NUCLEOTIDE SEQUENCE [LARGE SCALE GENOMIC DNA]</scope>
    <source>
        <strain evidence="3">CGMCC 1.16031</strain>
    </source>
</reference>
<evidence type="ECO:0000313" key="3">
    <source>
        <dbReference type="Proteomes" id="UP001596364"/>
    </source>
</evidence>
<comment type="caution">
    <text evidence="2">The sequence shown here is derived from an EMBL/GenBank/DDBJ whole genome shotgun (WGS) entry which is preliminary data.</text>
</comment>
<dbReference type="EMBL" id="JBHSUS010000001">
    <property type="protein sequence ID" value="MFC6438692.1"/>
    <property type="molecule type" value="Genomic_DNA"/>
</dbReference>
<name>A0ABW1XHT1_9ALTE</name>
<gene>
    <name evidence="2" type="ORF">ACFP85_00760</name>
</gene>
<dbReference type="Pfam" id="PF14397">
    <property type="entry name" value="ATPgrasp_ST"/>
    <property type="match status" value="1"/>
</dbReference>
<dbReference type="SUPFAM" id="SSF56059">
    <property type="entry name" value="Glutathione synthetase ATP-binding domain-like"/>
    <property type="match status" value="1"/>
</dbReference>
<dbReference type="Gene3D" id="3.30.470.20">
    <property type="entry name" value="ATP-grasp fold, B domain"/>
    <property type="match status" value="1"/>
</dbReference>
<dbReference type="InterPro" id="IPR039523">
    <property type="entry name" value="RimK-rel_E_lig_ATP-grasp"/>
</dbReference>
<proteinExistence type="predicted"/>
<accession>A0ABW1XHT1</accession>
<keyword evidence="3" id="KW-1185">Reference proteome</keyword>
<feature type="domain" description="Alpha-L-glutamate ligase-related protein ATP-grasp" evidence="1">
    <location>
        <begin position="75"/>
        <end position="335"/>
    </location>
</feature>
<organism evidence="2 3">
    <name type="scientific">Pseudobowmanella zhangzhouensis</name>
    <dbReference type="NCBI Taxonomy" id="1537679"/>
    <lineage>
        <taxon>Bacteria</taxon>
        <taxon>Pseudomonadati</taxon>
        <taxon>Pseudomonadota</taxon>
        <taxon>Gammaproteobacteria</taxon>
        <taxon>Alteromonadales</taxon>
        <taxon>Alteromonadaceae</taxon>
    </lineage>
</organism>
<evidence type="ECO:0000259" key="1">
    <source>
        <dbReference type="Pfam" id="PF14397"/>
    </source>
</evidence>
<protein>
    <submittedName>
        <fullName evidence="2">Sugar-transfer associated ATP-grasp domain-containing protein</fullName>
    </submittedName>
</protein>
<dbReference type="RefSeq" id="WP_131259424.1">
    <property type="nucleotide sequence ID" value="NZ_JBHSUS010000001.1"/>
</dbReference>
<sequence length="361" mass="39985">MSVVTSISTLLDIVRRESAISGRSVFSILTGALRAKVSYGLGYKYFIMTGLAREDFNPNEVAKHLSSKDYTRAIEILNPLAYRKITQHKFVEKALYNALHINSAELLGYYHFQRGVTAQGDPLNDIVQLSDYLTNFVGQKICFKLCEGWSGKGFYAGTIEMQNGELSVRKLFSDERIKLRDLIETFVNDDNEVELIFERYVTQAAGIAQFNDTSVNTIRAWVLDDGSKIELIGAVIRIGRKGSLTDNSGAGGITVGIDIKTGTLRQGLLPADPVRPNLTQHPDTKAQLTGVVIPRWKEIVDFSCEVLKRLPQTHFVGLDISLTEDGPLLIETNPLPDKDSAAKGPIPAIKLKQAAQKWLSK</sequence>
<evidence type="ECO:0000313" key="2">
    <source>
        <dbReference type="EMBL" id="MFC6438692.1"/>
    </source>
</evidence>